<evidence type="ECO:0000256" key="1">
    <source>
        <dbReference type="ARBA" id="ARBA00022543"/>
    </source>
</evidence>
<feature type="domain" description="GGDEF" evidence="7">
    <location>
        <begin position="538"/>
        <end position="676"/>
    </location>
</feature>
<dbReference type="Pfam" id="PF00990">
    <property type="entry name" value="GGDEF"/>
    <property type="match status" value="1"/>
</dbReference>
<dbReference type="SUPFAM" id="SSF55781">
    <property type="entry name" value="GAF domain-like"/>
    <property type="match status" value="2"/>
</dbReference>
<dbReference type="InterPro" id="IPR001633">
    <property type="entry name" value="EAL_dom"/>
</dbReference>
<dbReference type="Gene3D" id="3.30.450.40">
    <property type="match status" value="1"/>
</dbReference>
<evidence type="ECO:0000256" key="4">
    <source>
        <dbReference type="ARBA" id="ARBA00023170"/>
    </source>
</evidence>
<dbReference type="InterPro" id="IPR003018">
    <property type="entry name" value="GAF"/>
</dbReference>
<keyword evidence="3" id="KW-0157">Chromophore</keyword>
<dbReference type="SUPFAM" id="SSF141868">
    <property type="entry name" value="EAL domain-like"/>
    <property type="match status" value="1"/>
</dbReference>
<dbReference type="PANTHER" id="PTHR44757:SF2">
    <property type="entry name" value="BIOFILM ARCHITECTURE MAINTENANCE PROTEIN MBAA"/>
    <property type="match status" value="1"/>
</dbReference>
<dbReference type="GO" id="GO:0006355">
    <property type="term" value="P:regulation of DNA-templated transcription"/>
    <property type="evidence" value="ECO:0007669"/>
    <property type="project" value="InterPro"/>
</dbReference>
<dbReference type="InterPro" id="IPR029787">
    <property type="entry name" value="Nucleotide_cyclase"/>
</dbReference>
<dbReference type="PANTHER" id="PTHR44757">
    <property type="entry name" value="DIGUANYLATE CYCLASE DGCP"/>
    <property type="match status" value="1"/>
</dbReference>
<sequence length="942" mass="103143">MSDGSESMWTVVGHEGCETEPIHKPDAIQAHGWLLAVDVVKGRVSHVSSNLQAPIAGLLHTTKVLGTTFEEVAHSLQLPSTVLRFEALEGLRAEMRWLTSDPVVITAHSSEDHYILEIERDIPSVTTDPTAMIATLLAAPSWQAFSEQTVKALGQMFGYARTMAYTFHPDHHGEVTAEHVDRPDLEPFLGLHYPASDIPPQARRLYVLQLVRVIEDVDGATVHLLGPASNGEVAATLDLTFANRRAVSPVHLEYMRNMGVAATASVSVIQNGRLTGMFVMHHTEPRSLSRSDRLALATVSRIASFVAATMDEKSFGARRIQIAALAEELRRNLTAGDNAIQCIEAIGGDVLTAVKADGLVARLQGEVFRIGDVPPQDAIDQLVREWGSAGGESVQTTDCLATDMPKLAEPDSCAGAIVARLPATSDTYLAWFRRPFLKTVRWGGEVTALVRKDQFGRLHPRGSFNEFVEKVTDHSRMWSEHDRIAADTFYQAVQSGLNEWAYRQLAVQATIDPLTGLGNRRSLSSAIEGEIRSLSASHGFALLFIDLDRFKQINDAHGHHKGDLVLRATADRLERETFYLVGRSGSVFRLGGDEFVVLLREAAPDSVSRLAKRILAAFRDPVIVEGAMSVVNVSIGAVADKDAEGVSDAAELLRRGDLAMYSAKRAGGSRVAFYQDDFSDKAIRRSLLEQQLYRALEGDELTPAFQPVVSLRTGRTVGAEALARWRQPAGGILLPADFIPLAEETGQIRPVDRRITERAVVECLGLLRDRSREFHLSVNASAKTVDAEYVDFLVELISDYALPPERLIIELTESAMVHESGGLKQTLTNIRSLGVKVAIDDFGTGYSSLAHLQNLPVDIVKLDRTFVERLQGGEGADVVARWAIQLVSELGMRMIAEGVETLEEEVALLRLGYDWVQGNRYGVPHWTPPRGSGLSDPGDHSS</sequence>
<protein>
    <submittedName>
        <fullName evidence="8">EAL domain-containing protein</fullName>
    </submittedName>
</protein>
<dbReference type="Proteomes" id="UP000315759">
    <property type="component" value="Unassembled WGS sequence"/>
</dbReference>
<dbReference type="Pfam" id="PF08446">
    <property type="entry name" value="PAS_2"/>
    <property type="match status" value="1"/>
</dbReference>
<keyword evidence="4" id="KW-0675">Receptor</keyword>
<dbReference type="SMART" id="SM00267">
    <property type="entry name" value="GGDEF"/>
    <property type="match status" value="1"/>
</dbReference>
<dbReference type="InterPro" id="IPR013654">
    <property type="entry name" value="PAS_2"/>
</dbReference>
<dbReference type="GO" id="GO:0009881">
    <property type="term" value="F:photoreceptor activity"/>
    <property type="evidence" value="ECO:0007669"/>
    <property type="project" value="UniProtKB-KW"/>
</dbReference>
<dbReference type="InterPro" id="IPR013515">
    <property type="entry name" value="Phytochrome_cen-reg"/>
</dbReference>
<dbReference type="GO" id="GO:0009584">
    <property type="term" value="P:detection of visible light"/>
    <property type="evidence" value="ECO:0007669"/>
    <property type="project" value="InterPro"/>
</dbReference>
<gene>
    <name evidence="8" type="ORF">D8S82_01230</name>
</gene>
<accession>A0A544W8U9</accession>
<name>A0A544W8U9_9MYCO</name>
<keyword evidence="1" id="KW-0600">Photoreceptor protein</keyword>
<dbReference type="AlphaFoldDB" id="A0A544W8U9"/>
<comment type="caution">
    <text evidence="8">The sequence shown here is derived from an EMBL/GenBank/DDBJ whole genome shotgun (WGS) entry which is preliminary data.</text>
</comment>
<organism evidence="8 9">
    <name type="scientific">Mycolicibacterium hodleri</name>
    <dbReference type="NCBI Taxonomy" id="49897"/>
    <lineage>
        <taxon>Bacteria</taxon>
        <taxon>Bacillati</taxon>
        <taxon>Actinomycetota</taxon>
        <taxon>Actinomycetes</taxon>
        <taxon>Mycobacteriales</taxon>
        <taxon>Mycobacteriaceae</taxon>
        <taxon>Mycolicibacterium</taxon>
    </lineage>
</organism>
<feature type="domain" description="EAL" evidence="6">
    <location>
        <begin position="685"/>
        <end position="938"/>
    </location>
</feature>
<evidence type="ECO:0000259" key="6">
    <source>
        <dbReference type="PROSITE" id="PS50883"/>
    </source>
</evidence>
<dbReference type="EMBL" id="VIFX01000001">
    <property type="protein sequence ID" value="TQR88656.1"/>
    <property type="molecule type" value="Genomic_DNA"/>
</dbReference>
<evidence type="ECO:0000256" key="3">
    <source>
        <dbReference type="ARBA" id="ARBA00022991"/>
    </source>
</evidence>
<dbReference type="PROSITE" id="PS50883">
    <property type="entry name" value="EAL"/>
    <property type="match status" value="1"/>
</dbReference>
<dbReference type="InterPro" id="IPR043150">
    <property type="entry name" value="Phytochrome_PHY_sf"/>
</dbReference>
<evidence type="ECO:0000313" key="9">
    <source>
        <dbReference type="Proteomes" id="UP000315759"/>
    </source>
</evidence>
<evidence type="ECO:0000313" key="8">
    <source>
        <dbReference type="EMBL" id="TQR88656.1"/>
    </source>
</evidence>
<dbReference type="SMART" id="SM00052">
    <property type="entry name" value="EAL"/>
    <property type="match status" value="1"/>
</dbReference>
<keyword evidence="2" id="KW-0716">Sensory transduction</keyword>
<dbReference type="SUPFAM" id="SSF55785">
    <property type="entry name" value="PYP-like sensor domain (PAS domain)"/>
    <property type="match status" value="1"/>
</dbReference>
<dbReference type="InterPro" id="IPR035919">
    <property type="entry name" value="EAL_sf"/>
</dbReference>
<dbReference type="InterPro" id="IPR035965">
    <property type="entry name" value="PAS-like_dom_sf"/>
</dbReference>
<dbReference type="PRINTS" id="PR01033">
    <property type="entry name" value="PHYTOCHROME"/>
</dbReference>
<dbReference type="InterPro" id="IPR029016">
    <property type="entry name" value="GAF-like_dom_sf"/>
</dbReference>
<dbReference type="RefSeq" id="WP_142550055.1">
    <property type="nucleotide sequence ID" value="NZ_VIFX01000001.1"/>
</dbReference>
<feature type="domain" description="Phytochrome chromophore attachment site" evidence="5">
    <location>
        <begin position="141"/>
        <end position="286"/>
    </location>
</feature>
<dbReference type="Pfam" id="PF00360">
    <property type="entry name" value="PHY"/>
    <property type="match status" value="1"/>
</dbReference>
<dbReference type="NCBIfam" id="TIGR00254">
    <property type="entry name" value="GGDEF"/>
    <property type="match status" value="1"/>
</dbReference>
<dbReference type="SUPFAM" id="SSF55073">
    <property type="entry name" value="Nucleotide cyclase"/>
    <property type="match status" value="1"/>
</dbReference>
<dbReference type="Gene3D" id="3.30.450.270">
    <property type="match status" value="1"/>
</dbReference>
<dbReference type="InterPro" id="IPR016132">
    <property type="entry name" value="Phyto_chromo_attachment"/>
</dbReference>
<dbReference type="InterPro" id="IPR043128">
    <property type="entry name" value="Rev_trsase/Diguanyl_cyclase"/>
</dbReference>
<dbReference type="CDD" id="cd01948">
    <property type="entry name" value="EAL"/>
    <property type="match status" value="1"/>
</dbReference>
<dbReference type="CDD" id="cd01949">
    <property type="entry name" value="GGDEF"/>
    <property type="match status" value="1"/>
</dbReference>
<evidence type="ECO:0000259" key="5">
    <source>
        <dbReference type="PROSITE" id="PS50046"/>
    </source>
</evidence>
<dbReference type="Pfam" id="PF00563">
    <property type="entry name" value="EAL"/>
    <property type="match status" value="1"/>
</dbReference>
<dbReference type="InterPro" id="IPR052155">
    <property type="entry name" value="Biofilm_reg_signaling"/>
</dbReference>
<dbReference type="Pfam" id="PF01590">
    <property type="entry name" value="GAF"/>
    <property type="match status" value="1"/>
</dbReference>
<dbReference type="PROSITE" id="PS50887">
    <property type="entry name" value="GGDEF"/>
    <property type="match status" value="1"/>
</dbReference>
<dbReference type="InterPro" id="IPR001294">
    <property type="entry name" value="Phytochrome"/>
</dbReference>
<evidence type="ECO:0000256" key="2">
    <source>
        <dbReference type="ARBA" id="ARBA00022606"/>
    </source>
</evidence>
<dbReference type="InterPro" id="IPR000160">
    <property type="entry name" value="GGDEF_dom"/>
</dbReference>
<dbReference type="PROSITE" id="PS50046">
    <property type="entry name" value="PHYTOCHROME_2"/>
    <property type="match status" value="1"/>
</dbReference>
<evidence type="ECO:0000259" key="7">
    <source>
        <dbReference type="PROSITE" id="PS50887"/>
    </source>
</evidence>
<dbReference type="Gene3D" id="3.30.450.20">
    <property type="entry name" value="PAS domain"/>
    <property type="match status" value="1"/>
</dbReference>
<dbReference type="Gene3D" id="3.20.20.450">
    <property type="entry name" value="EAL domain"/>
    <property type="match status" value="1"/>
</dbReference>
<dbReference type="Gene3D" id="3.30.70.270">
    <property type="match status" value="1"/>
</dbReference>
<proteinExistence type="predicted"/>
<reference evidence="8 9" key="1">
    <citation type="submission" date="2018-10" db="EMBL/GenBank/DDBJ databases">
        <title>Draft genome of Mycobacterium hodleri strain B.</title>
        <authorList>
            <person name="Amande T.J."/>
            <person name="Mcgenity T.J."/>
        </authorList>
    </citation>
    <scope>NUCLEOTIDE SEQUENCE [LARGE SCALE GENOMIC DNA]</scope>
    <source>
        <strain evidence="8 9">B</strain>
    </source>
</reference>
<keyword evidence="9" id="KW-1185">Reference proteome</keyword>